<keyword evidence="5" id="KW-0670">Pyruvate</keyword>
<sequence>MIEDIEAAPGIVLYTIVDRELCARLETACKAAALPVVSVLDPVVEVFHGYLNLPATMRVGGQHVLDAGYFDRIEALNYTMAHDDGQLPEDIETADVVIIGISRTSKTPTSMYLAIRGLKVTNLPLVPGMALPDAVTKARRPLIVGLIASAESILHIRQNRLLALGAASQPSTYVDRAAIAREVAQSRRLFVEQGWPVIDVTRRSIEETAAAILALHHQHRYGKDTVPIS</sequence>
<evidence type="ECO:0000256" key="1">
    <source>
        <dbReference type="ARBA" id="ARBA00022527"/>
    </source>
</evidence>
<dbReference type="AlphaFoldDB" id="A0A1E3H714"/>
<keyword evidence="6" id="KW-1185">Reference proteome</keyword>
<gene>
    <name evidence="5" type="primary">yqfL</name>
    <name evidence="5" type="ORF">A6302_00533</name>
</gene>
<comment type="caution">
    <text evidence="5">The sequence shown here is derived from an EMBL/GenBank/DDBJ whole genome shotgun (WGS) entry which is preliminary data.</text>
</comment>
<dbReference type="Pfam" id="PF03618">
    <property type="entry name" value="Kinase-PPPase"/>
    <property type="match status" value="1"/>
</dbReference>
<dbReference type="EC" id="2.7.11.32" evidence="5"/>
<keyword evidence="4 5" id="KW-0418">Kinase</keyword>
<keyword evidence="2 5" id="KW-0808">Transferase</keyword>
<keyword evidence="3" id="KW-0547">Nucleotide-binding</keyword>
<dbReference type="NCBIfam" id="NF003742">
    <property type="entry name" value="PRK05339.1"/>
    <property type="match status" value="1"/>
</dbReference>
<dbReference type="GO" id="GO:0005524">
    <property type="term" value="F:ATP binding"/>
    <property type="evidence" value="ECO:0007669"/>
    <property type="project" value="InterPro"/>
</dbReference>
<name>A0A1E3H714_9HYPH</name>
<keyword evidence="1" id="KW-0723">Serine/threonine-protein kinase</keyword>
<dbReference type="EMBL" id="MCRJ01000007">
    <property type="protein sequence ID" value="ODN72129.1"/>
    <property type="molecule type" value="Genomic_DNA"/>
</dbReference>
<evidence type="ECO:0000313" key="5">
    <source>
        <dbReference type="EMBL" id="ODN72129.1"/>
    </source>
</evidence>
<dbReference type="GO" id="GO:0004674">
    <property type="term" value="F:protein serine/threonine kinase activity"/>
    <property type="evidence" value="ECO:0007669"/>
    <property type="project" value="UniProtKB-KW"/>
</dbReference>
<dbReference type="PATRIC" id="fig|1439726.3.peg.562"/>
<accession>A0A1E3H714</accession>
<dbReference type="InterPro" id="IPR005177">
    <property type="entry name" value="Kinase-pyrophosphorylase"/>
</dbReference>
<evidence type="ECO:0000313" key="6">
    <source>
        <dbReference type="Proteomes" id="UP000094622"/>
    </source>
</evidence>
<proteinExistence type="predicted"/>
<dbReference type="Proteomes" id="UP000094622">
    <property type="component" value="Unassembled WGS sequence"/>
</dbReference>
<organism evidence="5 6">
    <name type="scientific">Methylobrevis pamukkalensis</name>
    <dbReference type="NCBI Taxonomy" id="1439726"/>
    <lineage>
        <taxon>Bacteria</taxon>
        <taxon>Pseudomonadati</taxon>
        <taxon>Pseudomonadota</taxon>
        <taxon>Alphaproteobacteria</taxon>
        <taxon>Hyphomicrobiales</taxon>
        <taxon>Pleomorphomonadaceae</taxon>
        <taxon>Methylobrevis</taxon>
    </lineage>
</organism>
<evidence type="ECO:0000256" key="3">
    <source>
        <dbReference type="ARBA" id="ARBA00022741"/>
    </source>
</evidence>
<dbReference type="PANTHER" id="PTHR31756">
    <property type="entry name" value="PYRUVATE, PHOSPHATE DIKINASE REGULATORY PROTEIN 1, CHLOROPLASTIC"/>
    <property type="match status" value="1"/>
</dbReference>
<protein>
    <submittedName>
        <fullName evidence="5">Putative pyruvate, phosphate dikinase regulatory protein</fullName>
        <ecNumber evidence="5">2.7.11.32</ecNumber>
    </submittedName>
</protein>
<reference evidence="5 6" key="1">
    <citation type="submission" date="2016-07" db="EMBL/GenBank/DDBJ databases">
        <title>Draft Genome Sequence of Methylobrevis pamukkalensis PK2.</title>
        <authorList>
            <person name="Vasilenko O.V."/>
            <person name="Doronina N.V."/>
            <person name="Shmareva M.N."/>
            <person name="Tarlachkov S.V."/>
            <person name="Mustakhimov I."/>
            <person name="Trotsenko Y.A."/>
        </authorList>
    </citation>
    <scope>NUCLEOTIDE SEQUENCE [LARGE SCALE GENOMIC DNA]</scope>
    <source>
        <strain evidence="5 6">PK2</strain>
    </source>
</reference>
<dbReference type="PANTHER" id="PTHR31756:SF3">
    <property type="entry name" value="PYRUVATE, PHOSPHATE DIKINASE REGULATORY PROTEIN 1, CHLOROPLASTIC"/>
    <property type="match status" value="1"/>
</dbReference>
<evidence type="ECO:0000256" key="4">
    <source>
        <dbReference type="ARBA" id="ARBA00022777"/>
    </source>
</evidence>
<evidence type="ECO:0000256" key="2">
    <source>
        <dbReference type="ARBA" id="ARBA00022679"/>
    </source>
</evidence>